<dbReference type="PROSITE" id="PS50089">
    <property type="entry name" value="ZF_RING_2"/>
    <property type="match status" value="1"/>
</dbReference>
<dbReference type="Pfam" id="PF13639">
    <property type="entry name" value="zf-RING_2"/>
    <property type="match status" value="1"/>
</dbReference>
<evidence type="ECO:0000256" key="4">
    <source>
        <dbReference type="PROSITE-ProRule" id="PRU00175"/>
    </source>
</evidence>
<evidence type="ECO:0000256" key="2">
    <source>
        <dbReference type="ARBA" id="ARBA00022771"/>
    </source>
</evidence>
<keyword evidence="1" id="KW-0479">Metal-binding</keyword>
<dbReference type="GO" id="GO:0012505">
    <property type="term" value="C:endomembrane system"/>
    <property type="evidence" value="ECO:0007669"/>
    <property type="project" value="TreeGrafter"/>
</dbReference>
<dbReference type="InterPro" id="IPR013083">
    <property type="entry name" value="Znf_RING/FYVE/PHD"/>
</dbReference>
<sequence length="154" mass="16292">MTDQDGGDPLELHCPICYSDDNDLGYATLVCGHVFHTRCLTTALKSKKECPTCRCPAKPVDSVRRDAPNPTHTRCPCKTSQPIKLYHLQKPKSDSEAAASGAIGAAAAFSASAAGGGTAGAAAVALLAAAQEAAQRAQQREGRMREALQEERRR</sequence>
<dbReference type="SMART" id="SM00184">
    <property type="entry name" value="RING"/>
    <property type="match status" value="1"/>
</dbReference>
<dbReference type="AlphaFoldDB" id="A0AAD3DKD3"/>
<accession>A0AAD3DKD3</accession>
<evidence type="ECO:0000256" key="5">
    <source>
        <dbReference type="SAM" id="MobiDB-lite"/>
    </source>
</evidence>
<feature type="compositionally biased region" description="Basic and acidic residues" evidence="5">
    <location>
        <begin position="138"/>
        <end position="154"/>
    </location>
</feature>
<protein>
    <recommendedName>
        <fullName evidence="6">RING-type domain-containing protein</fullName>
    </recommendedName>
</protein>
<feature type="non-terminal residue" evidence="7">
    <location>
        <position position="1"/>
    </location>
</feature>
<keyword evidence="8" id="KW-1185">Reference proteome</keyword>
<evidence type="ECO:0000259" key="6">
    <source>
        <dbReference type="PROSITE" id="PS50089"/>
    </source>
</evidence>
<comment type="caution">
    <text evidence="7">The sequence shown here is derived from an EMBL/GenBank/DDBJ whole genome shotgun (WGS) entry which is preliminary data.</text>
</comment>
<evidence type="ECO:0000313" key="8">
    <source>
        <dbReference type="Proteomes" id="UP001054857"/>
    </source>
</evidence>
<reference evidence="7 8" key="1">
    <citation type="journal article" date="2021" name="Sci. Rep.">
        <title>Genome sequencing of the multicellular alga Astrephomene provides insights into convergent evolution of germ-soma differentiation.</title>
        <authorList>
            <person name="Yamashita S."/>
            <person name="Yamamoto K."/>
            <person name="Matsuzaki R."/>
            <person name="Suzuki S."/>
            <person name="Yamaguchi H."/>
            <person name="Hirooka S."/>
            <person name="Minakuchi Y."/>
            <person name="Miyagishima S."/>
            <person name="Kawachi M."/>
            <person name="Toyoda A."/>
            <person name="Nozaki H."/>
        </authorList>
    </citation>
    <scope>NUCLEOTIDE SEQUENCE [LARGE SCALE GENOMIC DNA]</scope>
    <source>
        <strain evidence="7 8">NIES-4017</strain>
    </source>
</reference>
<dbReference type="EMBL" id="BMAR01000002">
    <property type="protein sequence ID" value="GFR42042.1"/>
    <property type="molecule type" value="Genomic_DNA"/>
</dbReference>
<evidence type="ECO:0000256" key="3">
    <source>
        <dbReference type="ARBA" id="ARBA00022833"/>
    </source>
</evidence>
<dbReference type="InterPro" id="IPR050731">
    <property type="entry name" value="HRD1_E3_ubiq-ligases"/>
</dbReference>
<keyword evidence="2 4" id="KW-0863">Zinc-finger</keyword>
<dbReference type="Gene3D" id="3.30.40.10">
    <property type="entry name" value="Zinc/RING finger domain, C3HC4 (zinc finger)"/>
    <property type="match status" value="1"/>
</dbReference>
<dbReference type="GO" id="GO:0008270">
    <property type="term" value="F:zinc ion binding"/>
    <property type="evidence" value="ECO:0007669"/>
    <property type="project" value="UniProtKB-KW"/>
</dbReference>
<dbReference type="GO" id="GO:0043161">
    <property type="term" value="P:proteasome-mediated ubiquitin-dependent protein catabolic process"/>
    <property type="evidence" value="ECO:0007669"/>
    <property type="project" value="TreeGrafter"/>
</dbReference>
<gene>
    <name evidence="7" type="ORF">Agub_g2858</name>
</gene>
<dbReference type="PANTHER" id="PTHR22763">
    <property type="entry name" value="RING ZINC FINGER PROTEIN"/>
    <property type="match status" value="1"/>
</dbReference>
<dbReference type="GO" id="GO:0061630">
    <property type="term" value="F:ubiquitin protein ligase activity"/>
    <property type="evidence" value="ECO:0007669"/>
    <property type="project" value="TreeGrafter"/>
</dbReference>
<feature type="region of interest" description="Disordered" evidence="5">
    <location>
        <begin position="130"/>
        <end position="154"/>
    </location>
</feature>
<feature type="domain" description="RING-type" evidence="6">
    <location>
        <begin position="14"/>
        <end position="54"/>
    </location>
</feature>
<dbReference type="InterPro" id="IPR001841">
    <property type="entry name" value="Znf_RING"/>
</dbReference>
<dbReference type="PANTHER" id="PTHR22763:SF192">
    <property type="entry name" value="RING-TYPE DOMAIN-CONTAINING PROTEIN"/>
    <property type="match status" value="1"/>
</dbReference>
<dbReference type="Proteomes" id="UP001054857">
    <property type="component" value="Unassembled WGS sequence"/>
</dbReference>
<organism evidence="7 8">
    <name type="scientific">Astrephomene gubernaculifera</name>
    <dbReference type="NCBI Taxonomy" id="47775"/>
    <lineage>
        <taxon>Eukaryota</taxon>
        <taxon>Viridiplantae</taxon>
        <taxon>Chlorophyta</taxon>
        <taxon>core chlorophytes</taxon>
        <taxon>Chlorophyceae</taxon>
        <taxon>CS clade</taxon>
        <taxon>Chlamydomonadales</taxon>
        <taxon>Astrephomenaceae</taxon>
        <taxon>Astrephomene</taxon>
    </lineage>
</organism>
<name>A0AAD3DKD3_9CHLO</name>
<keyword evidence="3" id="KW-0862">Zinc</keyword>
<dbReference type="SUPFAM" id="SSF57850">
    <property type="entry name" value="RING/U-box"/>
    <property type="match status" value="1"/>
</dbReference>
<evidence type="ECO:0000256" key="1">
    <source>
        <dbReference type="ARBA" id="ARBA00022723"/>
    </source>
</evidence>
<evidence type="ECO:0000313" key="7">
    <source>
        <dbReference type="EMBL" id="GFR42042.1"/>
    </source>
</evidence>
<proteinExistence type="predicted"/>